<dbReference type="Proteomes" id="UP000694549">
    <property type="component" value="Unplaced"/>
</dbReference>
<feature type="compositionally biased region" description="Pro residues" evidence="4">
    <location>
        <begin position="244"/>
        <end position="257"/>
    </location>
</feature>
<dbReference type="GO" id="GO:0071787">
    <property type="term" value="P:endoplasmic reticulum tubular network formation"/>
    <property type="evidence" value="ECO:0007669"/>
    <property type="project" value="InterPro"/>
</dbReference>
<keyword evidence="7" id="KW-1185">Reference proteome</keyword>
<dbReference type="GO" id="GO:0048011">
    <property type="term" value="P:neurotrophin TRK receptor signaling pathway"/>
    <property type="evidence" value="ECO:0007669"/>
    <property type="project" value="TreeGrafter"/>
</dbReference>
<dbReference type="PANTHER" id="PTHR14543">
    <property type="entry name" value="PROTRUDIN"/>
    <property type="match status" value="1"/>
</dbReference>
<sequence>AAAAVGGGGGGGEAVPGGTEPPAPEPPPGKAAAFDLLGLVRSYRRLELYLEPLRDAAQAVRCLLRWQRPLCSLLACLGINLLLLTLDRAAWYSVLAVLVLLPAVLGYLQETCRARPAQRELARSRRHSVRREELRSVRLSRQEALSQVKGFLIQLEGFLSALCCSCEAAHRVLYWENPAVSSQFYGALLGSVCMLYLLPLCWVMAILNSTLFLGNPQFYQVMKELKASIEQCLGTKPLQSAPEPAEPLPAAAPPDRTPTPTSTEDLTPGSVEEAEEAEPDEEFKDAIEENQLLVLEDDEGSQCSADFDLSLPDNGFMSKNDVIRSKVSRLTERLRKRYPSNNFGSCTGCGATFSVLKKRVSRRLLLTAPASC</sequence>
<comment type="subcellular location">
    <subcellularLocation>
        <location evidence="1">Endosome membrane</location>
    </subcellularLocation>
</comment>
<name>A0A8B9UI11_9AVES</name>
<feature type="transmembrane region" description="Helical" evidence="5">
    <location>
        <begin position="89"/>
        <end position="108"/>
    </location>
</feature>
<evidence type="ECO:0000256" key="4">
    <source>
        <dbReference type="SAM" id="MobiDB-lite"/>
    </source>
</evidence>
<evidence type="ECO:0000256" key="5">
    <source>
        <dbReference type="SAM" id="Phobius"/>
    </source>
</evidence>
<feature type="compositionally biased region" description="Pro residues" evidence="4">
    <location>
        <begin position="19"/>
        <end position="28"/>
    </location>
</feature>
<dbReference type="PANTHER" id="PTHR14543:SF1">
    <property type="entry name" value="PROTRUDIN"/>
    <property type="match status" value="1"/>
</dbReference>
<proteinExistence type="predicted"/>
<feature type="region of interest" description="Disordered" evidence="4">
    <location>
        <begin position="1"/>
        <end position="28"/>
    </location>
</feature>
<organism evidence="6 7">
    <name type="scientific">Anas zonorhyncha</name>
    <name type="common">Eastern spot-billed duck</name>
    <dbReference type="NCBI Taxonomy" id="75864"/>
    <lineage>
        <taxon>Eukaryota</taxon>
        <taxon>Metazoa</taxon>
        <taxon>Chordata</taxon>
        <taxon>Craniata</taxon>
        <taxon>Vertebrata</taxon>
        <taxon>Euteleostomi</taxon>
        <taxon>Archelosauria</taxon>
        <taxon>Archosauria</taxon>
        <taxon>Dinosauria</taxon>
        <taxon>Saurischia</taxon>
        <taxon>Theropoda</taxon>
        <taxon>Coelurosauria</taxon>
        <taxon>Aves</taxon>
        <taxon>Neognathae</taxon>
        <taxon>Galloanserae</taxon>
        <taxon>Anseriformes</taxon>
        <taxon>Anatidae</taxon>
        <taxon>Anatinae</taxon>
        <taxon>Anas</taxon>
    </lineage>
</organism>
<evidence type="ECO:0000313" key="7">
    <source>
        <dbReference type="Proteomes" id="UP000694549"/>
    </source>
</evidence>
<dbReference type="Ensembl" id="ENSAZOT00000009157.1">
    <property type="protein sequence ID" value="ENSAZOP00000008580.1"/>
    <property type="gene ID" value="ENSAZOG00000005449.1"/>
</dbReference>
<keyword evidence="5" id="KW-1133">Transmembrane helix</keyword>
<dbReference type="GO" id="GO:0031175">
    <property type="term" value="P:neuron projection development"/>
    <property type="evidence" value="ECO:0007669"/>
    <property type="project" value="TreeGrafter"/>
</dbReference>
<protein>
    <submittedName>
        <fullName evidence="6">Zinc finger FYVE-type containing 27</fullName>
    </submittedName>
</protein>
<evidence type="ECO:0000256" key="1">
    <source>
        <dbReference type="ARBA" id="ARBA00004608"/>
    </source>
</evidence>
<evidence type="ECO:0000313" key="6">
    <source>
        <dbReference type="Ensembl" id="ENSAZOP00000008580.1"/>
    </source>
</evidence>
<keyword evidence="3 5" id="KW-0472">Membrane</keyword>
<dbReference type="GO" id="GO:0010008">
    <property type="term" value="C:endosome membrane"/>
    <property type="evidence" value="ECO:0007669"/>
    <property type="project" value="UniProtKB-SubCell"/>
</dbReference>
<dbReference type="GO" id="GO:0032584">
    <property type="term" value="C:growth cone membrane"/>
    <property type="evidence" value="ECO:0007669"/>
    <property type="project" value="TreeGrafter"/>
</dbReference>
<feature type="region of interest" description="Disordered" evidence="4">
    <location>
        <begin position="237"/>
        <end position="282"/>
    </location>
</feature>
<evidence type="ECO:0000256" key="2">
    <source>
        <dbReference type="ARBA" id="ARBA00022753"/>
    </source>
</evidence>
<feature type="transmembrane region" description="Helical" evidence="5">
    <location>
        <begin position="184"/>
        <end position="207"/>
    </location>
</feature>
<reference evidence="6" key="2">
    <citation type="submission" date="2025-09" db="UniProtKB">
        <authorList>
            <consortium name="Ensembl"/>
        </authorList>
    </citation>
    <scope>IDENTIFICATION</scope>
</reference>
<dbReference type="AlphaFoldDB" id="A0A8B9UI11"/>
<accession>A0A8B9UI11</accession>
<feature type="compositionally biased region" description="Gly residues" evidence="4">
    <location>
        <begin position="1"/>
        <end position="15"/>
    </location>
</feature>
<feature type="compositionally biased region" description="Acidic residues" evidence="4">
    <location>
        <begin position="272"/>
        <end position="282"/>
    </location>
</feature>
<reference evidence="6" key="1">
    <citation type="submission" date="2025-08" db="UniProtKB">
        <authorList>
            <consortium name="Ensembl"/>
        </authorList>
    </citation>
    <scope>IDENTIFICATION</scope>
</reference>
<dbReference type="InterPro" id="IPR042405">
    <property type="entry name" value="Protrudin"/>
</dbReference>
<dbReference type="GO" id="GO:0045773">
    <property type="term" value="P:positive regulation of axon extension"/>
    <property type="evidence" value="ECO:0007669"/>
    <property type="project" value="TreeGrafter"/>
</dbReference>
<dbReference type="GO" id="GO:0016192">
    <property type="term" value="P:vesicle-mediated transport"/>
    <property type="evidence" value="ECO:0007669"/>
    <property type="project" value="InterPro"/>
</dbReference>
<evidence type="ECO:0000256" key="3">
    <source>
        <dbReference type="ARBA" id="ARBA00023136"/>
    </source>
</evidence>
<keyword evidence="5" id="KW-0812">Transmembrane</keyword>
<dbReference type="GO" id="GO:0071782">
    <property type="term" value="C:endoplasmic reticulum tubular network"/>
    <property type="evidence" value="ECO:0007669"/>
    <property type="project" value="TreeGrafter"/>
</dbReference>
<dbReference type="GO" id="GO:0072659">
    <property type="term" value="P:protein localization to plasma membrane"/>
    <property type="evidence" value="ECO:0007669"/>
    <property type="project" value="InterPro"/>
</dbReference>
<keyword evidence="2" id="KW-0967">Endosome</keyword>